<dbReference type="GO" id="GO:0016787">
    <property type="term" value="F:hydrolase activity"/>
    <property type="evidence" value="ECO:0007669"/>
    <property type="project" value="UniProtKB-KW"/>
</dbReference>
<dbReference type="InterPro" id="IPR036866">
    <property type="entry name" value="RibonucZ/Hydroxyglut_hydro"/>
</dbReference>
<evidence type="ECO:0000256" key="2">
    <source>
        <dbReference type="ARBA" id="ARBA00006759"/>
    </source>
</evidence>
<dbReference type="GO" id="GO:0070813">
    <property type="term" value="P:hydrogen sulfide metabolic process"/>
    <property type="evidence" value="ECO:0007669"/>
    <property type="project" value="TreeGrafter"/>
</dbReference>
<dbReference type="EMBL" id="MCGG01000072">
    <property type="protein sequence ID" value="OEJ64336.1"/>
    <property type="molecule type" value="Genomic_DNA"/>
</dbReference>
<dbReference type="STRING" id="28181.BEN30_16800"/>
<accession>A0A1E5Q3R6</accession>
<keyword evidence="7" id="KW-0560">Oxidoreductase</keyword>
<organism evidence="10 11">
    <name type="scientific">Magnetovibrio blakemorei</name>
    <dbReference type="NCBI Taxonomy" id="28181"/>
    <lineage>
        <taxon>Bacteria</taxon>
        <taxon>Pseudomonadati</taxon>
        <taxon>Pseudomonadota</taxon>
        <taxon>Alphaproteobacteria</taxon>
        <taxon>Rhodospirillales</taxon>
        <taxon>Magnetovibrionaceae</taxon>
        <taxon>Magnetovibrio</taxon>
    </lineage>
</organism>
<reference evidence="11" key="1">
    <citation type="submission" date="2016-07" db="EMBL/GenBank/DDBJ databases">
        <authorList>
            <person name="Florea S."/>
            <person name="Webb J.S."/>
            <person name="Jaromczyk J."/>
            <person name="Schardl C.L."/>
        </authorList>
    </citation>
    <scope>NUCLEOTIDE SEQUENCE [LARGE SCALE GENOMIC DNA]</scope>
    <source>
        <strain evidence="11">MV-1</strain>
    </source>
</reference>
<dbReference type="GO" id="GO:0050313">
    <property type="term" value="F:sulfur dioxygenase activity"/>
    <property type="evidence" value="ECO:0007669"/>
    <property type="project" value="InterPro"/>
</dbReference>
<gene>
    <name evidence="10" type="ORF">BEN30_16800</name>
</gene>
<dbReference type="PANTHER" id="PTHR43084:SF1">
    <property type="entry name" value="PERSULFIDE DIOXYGENASE ETHE1, MITOCHONDRIAL"/>
    <property type="match status" value="1"/>
</dbReference>
<dbReference type="RefSeq" id="WP_069959320.1">
    <property type="nucleotide sequence ID" value="NZ_MCGG01000072.1"/>
</dbReference>
<protein>
    <submittedName>
        <fullName evidence="10">Zn-dependent hydrolase</fullName>
    </submittedName>
</protein>
<dbReference type="GO" id="GO:0006749">
    <property type="term" value="P:glutathione metabolic process"/>
    <property type="evidence" value="ECO:0007669"/>
    <property type="project" value="InterPro"/>
</dbReference>
<evidence type="ECO:0000256" key="7">
    <source>
        <dbReference type="ARBA" id="ARBA00023002"/>
    </source>
</evidence>
<comment type="caution">
    <text evidence="10">The sequence shown here is derived from an EMBL/GenBank/DDBJ whole genome shotgun (WGS) entry which is preliminary data.</text>
</comment>
<evidence type="ECO:0000256" key="8">
    <source>
        <dbReference type="ARBA" id="ARBA00023004"/>
    </source>
</evidence>
<dbReference type="GO" id="GO:0046872">
    <property type="term" value="F:metal ion binding"/>
    <property type="evidence" value="ECO:0007669"/>
    <property type="project" value="UniProtKB-KW"/>
</dbReference>
<keyword evidence="3" id="KW-0479">Metal-binding</keyword>
<proteinExistence type="inferred from homology"/>
<keyword evidence="8" id="KW-0408">Iron</keyword>
<dbReference type="PANTHER" id="PTHR43084">
    <property type="entry name" value="PERSULFIDE DIOXYGENASE ETHE1"/>
    <property type="match status" value="1"/>
</dbReference>
<dbReference type="InterPro" id="IPR001279">
    <property type="entry name" value="Metallo-B-lactamas"/>
</dbReference>
<comment type="similarity">
    <text evidence="2">Belongs to the metallo-beta-lactamase superfamily. Glyoxalase II family.</text>
</comment>
<evidence type="ECO:0000256" key="5">
    <source>
        <dbReference type="ARBA" id="ARBA00022964"/>
    </source>
</evidence>
<evidence type="ECO:0000313" key="10">
    <source>
        <dbReference type="EMBL" id="OEJ64336.1"/>
    </source>
</evidence>
<dbReference type="Gene3D" id="3.60.15.10">
    <property type="entry name" value="Ribonuclease Z/Hydroxyacylglutathione hydrolase-like"/>
    <property type="match status" value="1"/>
</dbReference>
<dbReference type="InterPro" id="IPR044528">
    <property type="entry name" value="POD-like_MBL-fold"/>
</dbReference>
<keyword evidence="5" id="KW-0223">Dioxygenase</keyword>
<comment type="cofactor">
    <cofactor evidence="1">
        <name>Fe(2+)</name>
        <dbReference type="ChEBI" id="CHEBI:29033"/>
    </cofactor>
</comment>
<keyword evidence="4" id="KW-0809">Transit peptide</keyword>
<dbReference type="CDD" id="cd07724">
    <property type="entry name" value="POD-like_MBL-fold"/>
    <property type="match status" value="1"/>
</dbReference>
<evidence type="ECO:0000256" key="1">
    <source>
        <dbReference type="ARBA" id="ARBA00001954"/>
    </source>
</evidence>
<name>A0A1E5Q3R6_9PROT</name>
<keyword evidence="10" id="KW-0378">Hydrolase</keyword>
<evidence type="ECO:0000256" key="6">
    <source>
        <dbReference type="ARBA" id="ARBA00022990"/>
    </source>
</evidence>
<evidence type="ECO:0000313" key="11">
    <source>
        <dbReference type="Proteomes" id="UP000095347"/>
    </source>
</evidence>
<evidence type="ECO:0000259" key="9">
    <source>
        <dbReference type="SMART" id="SM00849"/>
    </source>
</evidence>
<evidence type="ECO:0000256" key="3">
    <source>
        <dbReference type="ARBA" id="ARBA00022723"/>
    </source>
</evidence>
<dbReference type="Pfam" id="PF00753">
    <property type="entry name" value="Lactamase_B"/>
    <property type="match status" value="1"/>
</dbReference>
<dbReference type="OrthoDB" id="9784009at2"/>
<dbReference type="SMART" id="SM00849">
    <property type="entry name" value="Lactamase_B"/>
    <property type="match status" value="1"/>
</dbReference>
<feature type="domain" description="Metallo-beta-lactamase" evidence="9">
    <location>
        <begin position="12"/>
        <end position="175"/>
    </location>
</feature>
<dbReference type="SUPFAM" id="SSF56281">
    <property type="entry name" value="Metallo-hydrolase/oxidoreductase"/>
    <property type="match status" value="1"/>
</dbReference>
<evidence type="ECO:0000256" key="4">
    <source>
        <dbReference type="ARBA" id="ARBA00022946"/>
    </source>
</evidence>
<keyword evidence="6" id="KW-0007">Acetylation</keyword>
<dbReference type="Proteomes" id="UP000095347">
    <property type="component" value="Unassembled WGS sequence"/>
</dbReference>
<dbReference type="AlphaFoldDB" id="A0A1E5Q3R6"/>
<keyword evidence="11" id="KW-1185">Reference proteome</keyword>
<sequence length="250" mass="27488">MLFRQLFEPQSSTYTYLLGCEETRKAVLIDPVLETFSRDLDVVQELGLELALTLDTHIHADHLTSALKLKSLTGCLIAVPQAAGVACADVQVTDKAPIEVGYLTIDALFTPGHTDHHHCYHFDAGNTSAVLSGDCLLIDGCGRTDFQGGSSTDLYRSIHSKLFTLADDTLIYPGHDYHGRFVSTVAQERTRNPRLKDGTDVEAFTKIMTELDLAYPKKMDLAVPANMLCGQCPEHLPADLERLCEISHQG</sequence>
<dbReference type="InterPro" id="IPR051682">
    <property type="entry name" value="Mito_Persulfide_Diox"/>
</dbReference>
<dbReference type="FunFam" id="3.60.15.10:FF:000013">
    <property type="entry name" value="Persulfide dioxygenase ETHE1, mitochondrial"/>
    <property type="match status" value="1"/>
</dbReference>